<keyword evidence="8" id="KW-1185">Reference proteome</keyword>
<keyword evidence="5 6" id="KW-0472">Membrane</keyword>
<organism evidence="7 8">
    <name type="scientific">Peribacillus faecalis</name>
    <dbReference type="NCBI Taxonomy" id="2772559"/>
    <lineage>
        <taxon>Bacteria</taxon>
        <taxon>Bacillati</taxon>
        <taxon>Bacillota</taxon>
        <taxon>Bacilli</taxon>
        <taxon>Bacillales</taxon>
        <taxon>Bacillaceae</taxon>
        <taxon>Peribacillus</taxon>
    </lineage>
</organism>
<sequence length="191" mass="21120">MKKYGWLIGILAVIAIIAITIIPSYNGLVNKDEDVDQAYAQIENQLQRRLDLIPNLVNTVKGYASQEKEVIQSISDARANLAGAKTPGDQATANDQLTTALNRLLVVVENYPDLKSNQTFQQLMDELAGTENRIAVARKDYNDAVSTYNRSVKRFPGSIIAGVFNFDEKEYFKASEGADQAPTVDFGENDE</sequence>
<dbReference type="InterPro" id="IPR023353">
    <property type="entry name" value="LemA-like_dom_sf"/>
</dbReference>
<name>A0A927CWI8_9BACI</name>
<feature type="transmembrane region" description="Helical" evidence="6">
    <location>
        <begin position="6"/>
        <end position="25"/>
    </location>
</feature>
<evidence type="ECO:0000256" key="4">
    <source>
        <dbReference type="ARBA" id="ARBA00022989"/>
    </source>
</evidence>
<protein>
    <submittedName>
        <fullName evidence="7">LemA family protein</fullName>
    </submittedName>
</protein>
<gene>
    <name evidence="7" type="ORF">IEO70_11920</name>
</gene>
<evidence type="ECO:0000313" key="7">
    <source>
        <dbReference type="EMBL" id="MBD3109067.1"/>
    </source>
</evidence>
<evidence type="ECO:0000313" key="8">
    <source>
        <dbReference type="Proteomes" id="UP000602076"/>
    </source>
</evidence>
<proteinExistence type="inferred from homology"/>
<dbReference type="AlphaFoldDB" id="A0A927CWI8"/>
<evidence type="ECO:0000256" key="5">
    <source>
        <dbReference type="ARBA" id="ARBA00023136"/>
    </source>
</evidence>
<comment type="similarity">
    <text evidence="2">Belongs to the LemA family.</text>
</comment>
<accession>A0A927CWI8</accession>
<dbReference type="PANTHER" id="PTHR34478:SF2">
    <property type="entry name" value="MEMBRANE PROTEIN"/>
    <property type="match status" value="1"/>
</dbReference>
<comment type="caution">
    <text evidence="7">The sequence shown here is derived from an EMBL/GenBank/DDBJ whole genome shotgun (WGS) entry which is preliminary data.</text>
</comment>
<dbReference type="GO" id="GO:0016020">
    <property type="term" value="C:membrane"/>
    <property type="evidence" value="ECO:0007669"/>
    <property type="project" value="UniProtKB-SubCell"/>
</dbReference>
<dbReference type="InterPro" id="IPR007156">
    <property type="entry name" value="MamQ_LemA"/>
</dbReference>
<dbReference type="Gene3D" id="1.20.1440.20">
    <property type="entry name" value="LemA-like domain"/>
    <property type="match status" value="1"/>
</dbReference>
<evidence type="ECO:0000256" key="1">
    <source>
        <dbReference type="ARBA" id="ARBA00004167"/>
    </source>
</evidence>
<dbReference type="RefSeq" id="WP_190998607.1">
    <property type="nucleotide sequence ID" value="NZ_JACXSI010000027.1"/>
</dbReference>
<evidence type="ECO:0000256" key="2">
    <source>
        <dbReference type="ARBA" id="ARBA00008854"/>
    </source>
</evidence>
<dbReference type="SUPFAM" id="SSF140478">
    <property type="entry name" value="LemA-like"/>
    <property type="match status" value="1"/>
</dbReference>
<dbReference type="Pfam" id="PF04011">
    <property type="entry name" value="LemA"/>
    <property type="match status" value="1"/>
</dbReference>
<reference evidence="7" key="1">
    <citation type="submission" date="2020-09" db="EMBL/GenBank/DDBJ databases">
        <title>Bacillus faecalis sp. nov., a moderately halophilic bacterium isolated from cow faeces.</title>
        <authorList>
            <person name="Jiang L."/>
            <person name="Lee J."/>
        </authorList>
    </citation>
    <scope>NUCLEOTIDE SEQUENCE</scope>
    <source>
        <strain evidence="7">AGMB 02131</strain>
    </source>
</reference>
<keyword evidence="3 6" id="KW-0812">Transmembrane</keyword>
<evidence type="ECO:0000256" key="6">
    <source>
        <dbReference type="SAM" id="Phobius"/>
    </source>
</evidence>
<dbReference type="EMBL" id="JACXSI010000027">
    <property type="protein sequence ID" value="MBD3109067.1"/>
    <property type="molecule type" value="Genomic_DNA"/>
</dbReference>
<evidence type="ECO:0000256" key="3">
    <source>
        <dbReference type="ARBA" id="ARBA00022692"/>
    </source>
</evidence>
<keyword evidence="4 6" id="KW-1133">Transmembrane helix</keyword>
<dbReference type="PANTHER" id="PTHR34478">
    <property type="entry name" value="PROTEIN LEMA"/>
    <property type="match status" value="1"/>
</dbReference>
<dbReference type="Proteomes" id="UP000602076">
    <property type="component" value="Unassembled WGS sequence"/>
</dbReference>
<comment type="subcellular location">
    <subcellularLocation>
        <location evidence="1">Membrane</location>
        <topology evidence="1">Single-pass membrane protein</topology>
    </subcellularLocation>
</comment>